<name>A0A6I6AL39_9PLAN</name>
<dbReference type="RefSeq" id="WP_155366435.1">
    <property type="nucleotide sequence ID" value="NZ_CP043930.1"/>
</dbReference>
<reference evidence="2 3" key="1">
    <citation type="submission" date="2019-09" db="EMBL/GenBank/DDBJ databases">
        <title>Gimesia benthica sp. nov., a novel bacterium isolated from deep-sea water of the Northwest Indian Ocean.</title>
        <authorList>
            <person name="Dai X."/>
        </authorList>
    </citation>
    <scope>NUCLEOTIDE SEQUENCE [LARGE SCALE GENOMIC DNA]</scope>
    <source>
        <strain evidence="2 3">E7</strain>
    </source>
</reference>
<keyword evidence="1" id="KW-0812">Transmembrane</keyword>
<dbReference type="EMBL" id="CP043930">
    <property type="protein sequence ID" value="QGQ25841.1"/>
    <property type="molecule type" value="Genomic_DNA"/>
</dbReference>
<keyword evidence="3" id="KW-1185">Reference proteome</keyword>
<accession>A0A6I6AL39</accession>
<keyword evidence="1" id="KW-0472">Membrane</keyword>
<evidence type="ECO:0000256" key="1">
    <source>
        <dbReference type="SAM" id="Phobius"/>
    </source>
</evidence>
<dbReference type="Proteomes" id="UP000427281">
    <property type="component" value="Chromosome"/>
</dbReference>
<sequence length="358" mass="41344">MWKILILGFVFFQYASQIACCQDDSITAAKAAWQNKVEQLTRLTVDYSFKVQRFPAEEENSDIKLDDGASISIRTENTHGTGGIWRDGKQWRVYRNLDDSLDINNNIYYKKYIASNSTNRYEKLYIFSGDKQIRGSISDLPDLPDEQHFNIAIGFKLLREKEWIDKEFIQACEGLNNADGSVSLVHKPKDSHKRYIFKFSPVDNYALISCEGFSPKGMKFFSANMEDFIDVQSYYLPQSATITFFRMDGTIRDEFTYAVSRYNTNEEHNFLINWPIGAIVADARTGANVEIKTRPQRLDEAILEEAKKEIDQKIKKPLRNTSPLSDSTAQFRWIFIISINIILVLVLLVFGIRKKLKK</sequence>
<proteinExistence type="predicted"/>
<keyword evidence="1" id="KW-1133">Transmembrane helix</keyword>
<evidence type="ECO:0000313" key="2">
    <source>
        <dbReference type="EMBL" id="QGQ25841.1"/>
    </source>
</evidence>
<feature type="transmembrane region" description="Helical" evidence="1">
    <location>
        <begin position="331"/>
        <end position="352"/>
    </location>
</feature>
<gene>
    <name evidence="2" type="ORF">F1728_25605</name>
</gene>
<evidence type="ECO:0000313" key="3">
    <source>
        <dbReference type="Proteomes" id="UP000427281"/>
    </source>
</evidence>
<dbReference type="KEGG" id="gim:F1728_25605"/>
<protein>
    <submittedName>
        <fullName evidence="2">Uncharacterized protein</fullName>
    </submittedName>
</protein>
<dbReference type="AlphaFoldDB" id="A0A6I6AL39"/>
<organism evidence="2 3">
    <name type="scientific">Gimesia benthica</name>
    <dbReference type="NCBI Taxonomy" id="2608982"/>
    <lineage>
        <taxon>Bacteria</taxon>
        <taxon>Pseudomonadati</taxon>
        <taxon>Planctomycetota</taxon>
        <taxon>Planctomycetia</taxon>
        <taxon>Planctomycetales</taxon>
        <taxon>Planctomycetaceae</taxon>
        <taxon>Gimesia</taxon>
    </lineage>
</organism>